<comment type="pathway">
    <text evidence="5">Protein modification; protein ubiquitination.</text>
</comment>
<accession>A0ABR2WE47</accession>
<comment type="similarity">
    <text evidence="5">Belongs to the E3 ubiquitin-protein ligase UBR1-like family.</text>
</comment>
<feature type="domain" description="UBR-type" evidence="6">
    <location>
        <begin position="82"/>
        <end position="156"/>
    </location>
</feature>
<comment type="function">
    <text evidence="5">Ubiquitin ligase protein which is a component of the N-end rule pathway. Recognizes and binds to proteins bearing specific N-terminal residues that are destabilizing according to the N-end rule, leading to their ubiquitination and subsequent degradation.</text>
</comment>
<dbReference type="PANTHER" id="PTHR21497:SF24">
    <property type="entry name" value="E3 UBIQUITIN-PROTEIN LIGASE UBR1"/>
    <property type="match status" value="1"/>
</dbReference>
<dbReference type="Proteomes" id="UP001479436">
    <property type="component" value="Unassembled WGS sequence"/>
</dbReference>
<reference evidence="7 8" key="1">
    <citation type="submission" date="2023-04" db="EMBL/GenBank/DDBJ databases">
        <title>Genome of Basidiobolus ranarum AG-B5.</title>
        <authorList>
            <person name="Stajich J.E."/>
            <person name="Carter-House D."/>
            <person name="Gryganskyi A."/>
        </authorList>
    </citation>
    <scope>NUCLEOTIDE SEQUENCE [LARGE SCALE GENOMIC DNA]</scope>
    <source>
        <strain evidence="7 8">AG-B5</strain>
    </source>
</reference>
<evidence type="ECO:0000256" key="5">
    <source>
        <dbReference type="RuleBase" id="RU366018"/>
    </source>
</evidence>
<gene>
    <name evidence="7" type="primary">UBR1_6</name>
    <name evidence="7" type="ORF">K7432_016876</name>
</gene>
<proteinExistence type="inferred from homology"/>
<keyword evidence="1 5" id="KW-0479">Metal-binding</keyword>
<dbReference type="InterPro" id="IPR003126">
    <property type="entry name" value="Znf_UBR"/>
</dbReference>
<keyword evidence="7" id="KW-0012">Acyltransferase</keyword>
<evidence type="ECO:0000256" key="3">
    <source>
        <dbReference type="ARBA" id="ARBA00022833"/>
    </source>
</evidence>
<dbReference type="Pfam" id="PF02207">
    <property type="entry name" value="zf-UBR"/>
    <property type="match status" value="1"/>
</dbReference>
<keyword evidence="8" id="KW-1185">Reference proteome</keyword>
<evidence type="ECO:0000256" key="1">
    <source>
        <dbReference type="ARBA" id="ARBA00022723"/>
    </source>
</evidence>
<dbReference type="EC" id="2.3.2.27" evidence="5"/>
<dbReference type="Gene3D" id="2.10.110.30">
    <property type="match status" value="1"/>
</dbReference>
<dbReference type="GO" id="GO:0061630">
    <property type="term" value="F:ubiquitin protein ligase activity"/>
    <property type="evidence" value="ECO:0007669"/>
    <property type="project" value="UniProtKB-EC"/>
</dbReference>
<keyword evidence="5 7" id="KW-0808">Transferase</keyword>
<keyword evidence="5" id="KW-0833">Ubl conjugation pathway</keyword>
<dbReference type="InterPro" id="IPR039164">
    <property type="entry name" value="UBR1-like"/>
</dbReference>
<keyword evidence="2 5" id="KW-0863">Zinc-finger</keyword>
<protein>
    <recommendedName>
        <fullName evidence="5">E3 ubiquitin-protein ligase</fullName>
        <ecNumber evidence="5">2.3.2.27</ecNumber>
    </recommendedName>
</protein>
<comment type="catalytic activity">
    <reaction evidence="5">
        <text>S-ubiquitinyl-[E2 ubiquitin-conjugating enzyme]-L-cysteine + [acceptor protein]-L-lysine = [E2 ubiquitin-conjugating enzyme]-L-cysteine + N(6)-ubiquitinyl-[acceptor protein]-L-lysine.</text>
        <dbReference type="EC" id="2.3.2.27"/>
    </reaction>
</comment>
<evidence type="ECO:0000259" key="6">
    <source>
        <dbReference type="PROSITE" id="PS51157"/>
    </source>
</evidence>
<feature type="non-terminal residue" evidence="7">
    <location>
        <position position="198"/>
    </location>
</feature>
<dbReference type="EMBL" id="JASJQH010003113">
    <property type="protein sequence ID" value="KAK9759778.1"/>
    <property type="molecule type" value="Genomic_DNA"/>
</dbReference>
<organism evidence="7 8">
    <name type="scientific">Basidiobolus ranarum</name>
    <dbReference type="NCBI Taxonomy" id="34480"/>
    <lineage>
        <taxon>Eukaryota</taxon>
        <taxon>Fungi</taxon>
        <taxon>Fungi incertae sedis</taxon>
        <taxon>Zoopagomycota</taxon>
        <taxon>Entomophthoromycotina</taxon>
        <taxon>Basidiobolomycetes</taxon>
        <taxon>Basidiobolales</taxon>
        <taxon>Basidiobolaceae</taxon>
        <taxon>Basidiobolus</taxon>
    </lineage>
</organism>
<keyword evidence="3 5" id="KW-0862">Zinc</keyword>
<evidence type="ECO:0000256" key="2">
    <source>
        <dbReference type="ARBA" id="ARBA00022771"/>
    </source>
</evidence>
<dbReference type="SMART" id="SM00396">
    <property type="entry name" value="ZnF_UBR1"/>
    <property type="match status" value="1"/>
</dbReference>
<feature type="zinc finger region" description="UBR-type" evidence="4">
    <location>
        <begin position="82"/>
        <end position="156"/>
    </location>
</feature>
<dbReference type="PANTHER" id="PTHR21497">
    <property type="entry name" value="UBIQUITIN LIGASE E3 ALPHA-RELATED"/>
    <property type="match status" value="1"/>
</dbReference>
<name>A0ABR2WE47_9FUNG</name>
<comment type="caution">
    <text evidence="7">The sequence shown here is derived from an EMBL/GenBank/DDBJ whole genome shotgun (WGS) entry which is preliminary data.</text>
</comment>
<evidence type="ECO:0000313" key="7">
    <source>
        <dbReference type="EMBL" id="KAK9759778.1"/>
    </source>
</evidence>
<sequence length="198" mass="22398">MQSSISELLHHLPLSQYLRQVSHHHNYYLTPTVQSEILIAFLTSLCANNDEYQYLLFPDKDNPDLNESGTDNHELPAYRRPNHCGHLFEDGEVVYHCRTCAVNNACSRCFLSTKHQEHDTHSSINSGLAERCSCGDSDEYGLSYPHHSTKCDSSDEYSSADSLMDTKQVLPDDLLESVRKTVATVLDFILETCLFSPP</sequence>
<evidence type="ECO:0000313" key="8">
    <source>
        <dbReference type="Proteomes" id="UP001479436"/>
    </source>
</evidence>
<dbReference type="PROSITE" id="PS51157">
    <property type="entry name" value="ZF_UBR"/>
    <property type="match status" value="1"/>
</dbReference>
<evidence type="ECO:0000256" key="4">
    <source>
        <dbReference type="PROSITE-ProRule" id="PRU00508"/>
    </source>
</evidence>